<dbReference type="EMBL" id="FPHZ01000201">
    <property type="protein sequence ID" value="SFV89077.1"/>
    <property type="molecule type" value="Genomic_DNA"/>
</dbReference>
<name>A0A1W1E5F0_9ZZZZ</name>
<gene>
    <name evidence="1" type="ORF">MNB_SUP05-SYMBIONT-5-1426</name>
</gene>
<sequence>MKKIFLIGILITLLSSCTNVATLDSKTFERTGISVVQSSPGSKFSIIKDGNNSQKFCAPREADFSFTSSKGFDLAVLGKGEEIGEKSTRGSLSLGGRDPAVLILRELVYRACELSVNSNSTKEQTVKIYKDFLHIARKMMQDQAKATATGVVGFNPNLIKPSDLIKPVAKEILPANNRSSAQYIYDAN</sequence>
<dbReference type="AlphaFoldDB" id="A0A1W1E5F0"/>
<reference evidence="1" key="1">
    <citation type="submission" date="2016-10" db="EMBL/GenBank/DDBJ databases">
        <authorList>
            <person name="de Groot N.N."/>
        </authorList>
    </citation>
    <scope>NUCLEOTIDE SEQUENCE</scope>
</reference>
<accession>A0A1W1E5F0</accession>
<evidence type="ECO:0008006" key="2">
    <source>
        <dbReference type="Google" id="ProtNLM"/>
    </source>
</evidence>
<proteinExistence type="predicted"/>
<dbReference type="PROSITE" id="PS51257">
    <property type="entry name" value="PROKAR_LIPOPROTEIN"/>
    <property type="match status" value="1"/>
</dbReference>
<evidence type="ECO:0000313" key="1">
    <source>
        <dbReference type="EMBL" id="SFV89077.1"/>
    </source>
</evidence>
<protein>
    <recommendedName>
        <fullName evidence="2">Lipoprotein</fullName>
    </recommendedName>
</protein>
<organism evidence="1">
    <name type="scientific">hydrothermal vent metagenome</name>
    <dbReference type="NCBI Taxonomy" id="652676"/>
    <lineage>
        <taxon>unclassified sequences</taxon>
        <taxon>metagenomes</taxon>
        <taxon>ecological metagenomes</taxon>
    </lineage>
</organism>